<dbReference type="AlphaFoldDB" id="A0A2P6PEU4"/>
<dbReference type="Gramene" id="PRQ20433">
    <property type="protein sequence ID" value="PRQ20433"/>
    <property type="gene ID" value="RchiOBHm_Chr7g0228131"/>
</dbReference>
<evidence type="ECO:0000256" key="5">
    <source>
        <dbReference type="ARBA" id="ARBA00022833"/>
    </source>
</evidence>
<feature type="region of interest" description="Disordered" evidence="10">
    <location>
        <begin position="457"/>
        <end position="490"/>
    </location>
</feature>
<evidence type="ECO:0000259" key="11">
    <source>
        <dbReference type="SMART" id="SM00385"/>
    </source>
</evidence>
<accession>A0A2P6PEU4</accession>
<keyword evidence="3" id="KW-0479">Metal-binding</keyword>
<dbReference type="OrthoDB" id="511529at2759"/>
<dbReference type="OMA" id="ISMAHRY"/>
<evidence type="ECO:0000256" key="6">
    <source>
        <dbReference type="ARBA" id="ARBA00023015"/>
    </source>
</evidence>
<evidence type="ECO:0000256" key="7">
    <source>
        <dbReference type="ARBA" id="ARBA00023159"/>
    </source>
</evidence>
<comment type="caution">
    <text evidence="12">The sequence shown here is derived from an EMBL/GenBank/DDBJ whole genome shotgun (WGS) entry which is preliminary data.</text>
</comment>
<organism evidence="12 13">
    <name type="scientific">Rosa chinensis</name>
    <name type="common">China rose</name>
    <dbReference type="NCBI Taxonomy" id="74649"/>
    <lineage>
        <taxon>Eukaryota</taxon>
        <taxon>Viridiplantae</taxon>
        <taxon>Streptophyta</taxon>
        <taxon>Embryophyta</taxon>
        <taxon>Tracheophyta</taxon>
        <taxon>Spermatophyta</taxon>
        <taxon>Magnoliopsida</taxon>
        <taxon>eudicotyledons</taxon>
        <taxon>Gunneridae</taxon>
        <taxon>Pentapetalae</taxon>
        <taxon>rosids</taxon>
        <taxon>fabids</taxon>
        <taxon>Rosales</taxon>
        <taxon>Rosaceae</taxon>
        <taxon>Rosoideae</taxon>
        <taxon>Rosoideae incertae sedis</taxon>
        <taxon>Rosa</taxon>
    </lineage>
</organism>
<comment type="subcellular location">
    <subcellularLocation>
        <location evidence="1">Nucleus</location>
    </subcellularLocation>
</comment>
<name>A0A2P6PEU4_ROSCH</name>
<dbReference type="GO" id="GO:0070897">
    <property type="term" value="P:transcription preinitiation complex assembly"/>
    <property type="evidence" value="ECO:0007669"/>
    <property type="project" value="InterPro"/>
</dbReference>
<evidence type="ECO:0000256" key="8">
    <source>
        <dbReference type="ARBA" id="ARBA00023163"/>
    </source>
</evidence>
<dbReference type="GO" id="GO:0001006">
    <property type="term" value="F:RNA polymerase III type 3 promoter sequence-specific DNA binding"/>
    <property type="evidence" value="ECO:0007669"/>
    <property type="project" value="TreeGrafter"/>
</dbReference>
<feature type="region of interest" description="Disordered" evidence="10">
    <location>
        <begin position="523"/>
        <end position="595"/>
    </location>
</feature>
<dbReference type="Gene3D" id="1.10.472.10">
    <property type="entry name" value="Cyclin-like"/>
    <property type="match status" value="2"/>
</dbReference>
<dbReference type="InterPro" id="IPR013763">
    <property type="entry name" value="Cyclin-like_dom"/>
</dbReference>
<dbReference type="FunFam" id="1.10.472.10:FF:000066">
    <property type="entry name" value="Transcription factor IIIB subunit"/>
    <property type="match status" value="1"/>
</dbReference>
<dbReference type="InterPro" id="IPR013150">
    <property type="entry name" value="TFIIB_cyclin"/>
</dbReference>
<feature type="region of interest" description="Disordered" evidence="10">
    <location>
        <begin position="344"/>
        <end position="363"/>
    </location>
</feature>
<dbReference type="CDD" id="cd20554">
    <property type="entry name" value="CYCLIN_TFIIIB90_rpt2"/>
    <property type="match status" value="1"/>
</dbReference>
<dbReference type="FunFam" id="1.10.472.10:FF:000007">
    <property type="entry name" value="Transcription factor IIIB 90 kDa subunit"/>
    <property type="match status" value="1"/>
</dbReference>
<keyword evidence="9" id="KW-0539">Nucleus</keyword>
<reference evidence="12 13" key="1">
    <citation type="journal article" date="2018" name="Nat. Genet.">
        <title>The Rosa genome provides new insights in the design of modern roses.</title>
        <authorList>
            <person name="Bendahmane M."/>
        </authorList>
    </citation>
    <scope>NUCLEOTIDE SEQUENCE [LARGE SCALE GENOMIC DNA]</scope>
    <source>
        <strain evidence="13">cv. Old Blush</strain>
    </source>
</reference>
<dbReference type="SMART" id="SM00385">
    <property type="entry name" value="CYCLIN"/>
    <property type="match status" value="2"/>
</dbReference>
<feature type="compositionally biased region" description="Acidic residues" evidence="10">
    <location>
        <begin position="537"/>
        <end position="565"/>
    </location>
</feature>
<dbReference type="GO" id="GO:0000126">
    <property type="term" value="C:transcription factor TFIIIB complex"/>
    <property type="evidence" value="ECO:0007669"/>
    <property type="project" value="TreeGrafter"/>
</dbReference>
<keyword evidence="7" id="KW-0010">Activator</keyword>
<evidence type="ECO:0000256" key="2">
    <source>
        <dbReference type="ARBA" id="ARBA00010857"/>
    </source>
</evidence>
<comment type="similarity">
    <text evidence="2">Belongs to the TFIIB family.</text>
</comment>
<keyword evidence="4" id="KW-0863">Zinc-finger</keyword>
<dbReference type="GO" id="GO:0097550">
    <property type="term" value="C:transcription preinitiation complex"/>
    <property type="evidence" value="ECO:0007669"/>
    <property type="project" value="TreeGrafter"/>
</dbReference>
<dbReference type="CDD" id="cd20553">
    <property type="entry name" value="CYCLIN_TFIIIB90_rpt1"/>
    <property type="match status" value="1"/>
</dbReference>
<evidence type="ECO:0000256" key="3">
    <source>
        <dbReference type="ARBA" id="ARBA00022723"/>
    </source>
</evidence>
<gene>
    <name evidence="12" type="ORF">RchiOBHm_Chr7g0228131</name>
</gene>
<evidence type="ECO:0000256" key="4">
    <source>
        <dbReference type="ARBA" id="ARBA00022771"/>
    </source>
</evidence>
<feature type="domain" description="Cyclin-like" evidence="11">
    <location>
        <begin position="176"/>
        <end position="259"/>
    </location>
</feature>
<sequence length="595" mass="67229">MVFCNNCGKTVPGTEDSGRIWCDLCGKVLVYDIYSEEPTFFKDAAGQSKLAGNFVRGFQSEVSASRERLIDNARYELRCLRNGLDMGDNEEITDIALRFYTMALERNFTRGRNTERVLAACLYIACRSKRKPYLLIEFSNLLKIDVYTLGAVYMQLCKILYLDQYPFANRLVDPSIFIAKFSGSLPGGRDKGVIQTAVRIMTSMKRNWMQTGRKPSGLCGAALYISAISHGLKCSKSDFVRIAHVCDATLTKRLSEFENTDSGSLTIEEFHLKESELDELYEQPNRTVKTDSRDDILCEHKDNGKPFALGLCKFCYDDFVTISGGLHGESNPPAFQRAEIERRKKESAQENASDSDVDILPCQSLDNSQQSNFERELNGSRASENGRLHSMESVGAPTVDTAVHVGNESCDESDNLSDIDDVEVDEYLLDEEGKHNKTIIWEALNREYIEEQAAKAARGTECPESQAAAAKKRKERQLARAEEEKNFTPAQTAAEAAYRTLTKKRLSSKINFDVLEDMFETSETAGVSKKTRIDSQSDNDEEMPYMENQEFENNDDFGPETEYEERIEGSYNNSFDFDNVHEGYDNGEDFGYEDY</sequence>
<dbReference type="STRING" id="74649.A0A2P6PEU4"/>
<feature type="compositionally biased region" description="Acidic residues" evidence="10">
    <location>
        <begin position="585"/>
        <end position="595"/>
    </location>
</feature>
<dbReference type="Pfam" id="PF00382">
    <property type="entry name" value="TFIIB"/>
    <property type="match status" value="2"/>
</dbReference>
<feature type="compositionally biased region" description="Basic and acidic residues" evidence="10">
    <location>
        <begin position="476"/>
        <end position="486"/>
    </location>
</feature>
<dbReference type="InterPro" id="IPR036915">
    <property type="entry name" value="Cyclin-like_sf"/>
</dbReference>
<dbReference type="EMBL" id="PDCK01000045">
    <property type="protein sequence ID" value="PRQ20433.1"/>
    <property type="molecule type" value="Genomic_DNA"/>
</dbReference>
<protein>
    <submittedName>
        <fullName evidence="12">Putative transcription factor TFIIB, brf1, TBP-binding domain-containing protein</fullName>
    </submittedName>
</protein>
<dbReference type="PANTHER" id="PTHR11618">
    <property type="entry name" value="TRANSCRIPTION INITIATION FACTOR IIB-RELATED"/>
    <property type="match status" value="1"/>
</dbReference>
<dbReference type="Proteomes" id="UP000238479">
    <property type="component" value="Chromosome 7"/>
</dbReference>
<dbReference type="GO" id="GO:0008270">
    <property type="term" value="F:zinc ion binding"/>
    <property type="evidence" value="ECO:0007669"/>
    <property type="project" value="UniProtKB-KW"/>
</dbReference>
<dbReference type="GO" id="GO:0017025">
    <property type="term" value="F:TBP-class protein binding"/>
    <property type="evidence" value="ECO:0007669"/>
    <property type="project" value="InterPro"/>
</dbReference>
<dbReference type="InterPro" id="IPR000812">
    <property type="entry name" value="TFIIB"/>
</dbReference>
<evidence type="ECO:0000313" key="13">
    <source>
        <dbReference type="Proteomes" id="UP000238479"/>
    </source>
</evidence>
<evidence type="ECO:0000256" key="1">
    <source>
        <dbReference type="ARBA" id="ARBA00004123"/>
    </source>
</evidence>
<keyword evidence="8" id="KW-0804">Transcription</keyword>
<dbReference type="Gene3D" id="1.20.5.650">
    <property type="entry name" value="Single helix bin"/>
    <property type="match status" value="1"/>
</dbReference>
<dbReference type="GO" id="GO:0000995">
    <property type="term" value="F:RNA polymerase III general transcription initiation factor activity"/>
    <property type="evidence" value="ECO:0007669"/>
    <property type="project" value="TreeGrafter"/>
</dbReference>
<evidence type="ECO:0000256" key="10">
    <source>
        <dbReference type="SAM" id="MobiDB-lite"/>
    </source>
</evidence>
<dbReference type="PANTHER" id="PTHR11618:SF4">
    <property type="entry name" value="TRANSCRIPTION FACTOR IIIB 90 KDA SUBUNIT"/>
    <property type="match status" value="1"/>
</dbReference>
<feature type="domain" description="Cyclin-like" evidence="11">
    <location>
        <begin position="75"/>
        <end position="158"/>
    </location>
</feature>
<dbReference type="PRINTS" id="PR00685">
    <property type="entry name" value="TIFACTORIIB"/>
</dbReference>
<dbReference type="InterPro" id="IPR011665">
    <property type="entry name" value="BRF1_TBP-bd_dom"/>
</dbReference>
<dbReference type="GO" id="GO:0005634">
    <property type="term" value="C:nucleus"/>
    <property type="evidence" value="ECO:0007669"/>
    <property type="project" value="UniProtKB-SubCell"/>
</dbReference>
<evidence type="ECO:0000313" key="12">
    <source>
        <dbReference type="EMBL" id="PRQ20433.1"/>
    </source>
</evidence>
<dbReference type="Pfam" id="PF07741">
    <property type="entry name" value="BRF1"/>
    <property type="match status" value="1"/>
</dbReference>
<evidence type="ECO:0000256" key="9">
    <source>
        <dbReference type="ARBA" id="ARBA00023242"/>
    </source>
</evidence>
<dbReference type="SUPFAM" id="SSF47954">
    <property type="entry name" value="Cyclin-like"/>
    <property type="match status" value="2"/>
</dbReference>
<keyword evidence="6" id="KW-0805">Transcription regulation</keyword>
<keyword evidence="5" id="KW-0862">Zinc</keyword>
<keyword evidence="13" id="KW-1185">Reference proteome</keyword>
<proteinExistence type="inferred from homology"/>